<reference evidence="1 2" key="1">
    <citation type="submission" date="2019-04" db="EMBL/GenBank/DDBJ databases">
        <authorList>
            <person name="Van Vliet M D."/>
        </authorList>
    </citation>
    <scope>NUCLEOTIDE SEQUENCE [LARGE SCALE GENOMIC DNA]</scope>
    <source>
        <strain evidence="1 2">F21</strain>
    </source>
</reference>
<evidence type="ECO:0000313" key="2">
    <source>
        <dbReference type="Proteomes" id="UP000346198"/>
    </source>
</evidence>
<keyword evidence="2" id="KW-1185">Reference proteome</keyword>
<dbReference type="Proteomes" id="UP000346198">
    <property type="component" value="Unassembled WGS sequence"/>
</dbReference>
<dbReference type="AlphaFoldDB" id="A0A6C2UMB9"/>
<dbReference type="EMBL" id="CAAHFH010000002">
    <property type="protein sequence ID" value="VGO21405.1"/>
    <property type="molecule type" value="Genomic_DNA"/>
</dbReference>
<protein>
    <recommendedName>
        <fullName evidence="3">DUF3450 family protein</fullName>
    </recommendedName>
</protein>
<dbReference type="InterPro" id="IPR016866">
    <property type="entry name" value="UCP028069"/>
</dbReference>
<name>A0A6C2UMB9_9BACT</name>
<dbReference type="RefSeq" id="WP_136062877.1">
    <property type="nucleotide sequence ID" value="NZ_CAAHFH010000002.1"/>
</dbReference>
<evidence type="ECO:0008006" key="3">
    <source>
        <dbReference type="Google" id="ProtNLM"/>
    </source>
</evidence>
<proteinExistence type="predicted"/>
<organism evidence="1 2">
    <name type="scientific">Pontiella sulfatireligans</name>
    <dbReference type="NCBI Taxonomy" id="2750658"/>
    <lineage>
        <taxon>Bacteria</taxon>
        <taxon>Pseudomonadati</taxon>
        <taxon>Kiritimatiellota</taxon>
        <taxon>Kiritimatiellia</taxon>
        <taxon>Kiritimatiellales</taxon>
        <taxon>Pontiellaceae</taxon>
        <taxon>Pontiella</taxon>
    </lineage>
</organism>
<dbReference type="Pfam" id="PF11932">
    <property type="entry name" value="DUF3450"/>
    <property type="match status" value="1"/>
</dbReference>
<gene>
    <name evidence="1" type="ORF">SCARR_03478</name>
</gene>
<accession>A0A6C2UMB9</accession>
<evidence type="ECO:0000313" key="1">
    <source>
        <dbReference type="EMBL" id="VGO21405.1"/>
    </source>
</evidence>
<sequence>MKKYIITILAVSSVAAGVQAEELSRTKESLSKWVETRKLISEEKYKWELECEMLGDRIDLVRFERDALSKKIHETQSLITDADKKHEDLVKEKDTLKNASATLVNRIFILEREVLALLPTLPEPVQERIKPLSQRIPKTDETDLSLSERYQNVIGIINDLNKGAGEITVVSEVKKLSDGSAAEVQTMYIGYAAGYSCNNNGDVAFVGRATSQGWRWEQDDTIAQRIADSISVLKNEKVAAFIEMPVRVD</sequence>